<reference evidence="5 6" key="2">
    <citation type="submission" date="2019-01" db="EMBL/GenBank/DDBJ databases">
        <title>A chromosome length genome reference of the Java medaka (oryzias javanicus).</title>
        <authorList>
            <person name="Herpin A."/>
            <person name="Takehana Y."/>
            <person name="Naruse K."/>
            <person name="Ansai S."/>
            <person name="Kawaguchi M."/>
        </authorList>
    </citation>
    <scope>NUCLEOTIDE SEQUENCE [LARGE SCALE GENOMIC DNA]</scope>
    <source>
        <strain evidence="5">RS831</strain>
        <tissue evidence="5">Whole body</tissue>
    </source>
</reference>
<name>A0A437BYV7_ORYJA</name>
<dbReference type="GO" id="GO:0006508">
    <property type="term" value="P:proteolysis"/>
    <property type="evidence" value="ECO:0007669"/>
    <property type="project" value="UniProtKB-KW"/>
</dbReference>
<dbReference type="AlphaFoldDB" id="A0A437BYV7"/>
<organism evidence="5 6">
    <name type="scientific">Oryzias javanicus</name>
    <name type="common">Javanese ricefish</name>
    <name type="synonym">Aplocheilus javanicus</name>
    <dbReference type="NCBI Taxonomy" id="123683"/>
    <lineage>
        <taxon>Eukaryota</taxon>
        <taxon>Metazoa</taxon>
        <taxon>Chordata</taxon>
        <taxon>Craniata</taxon>
        <taxon>Vertebrata</taxon>
        <taxon>Euteleostomi</taxon>
        <taxon>Actinopterygii</taxon>
        <taxon>Neopterygii</taxon>
        <taxon>Teleostei</taxon>
        <taxon>Neoteleostei</taxon>
        <taxon>Acanthomorphata</taxon>
        <taxon>Ovalentaria</taxon>
        <taxon>Atherinomorphae</taxon>
        <taxon>Beloniformes</taxon>
        <taxon>Adrianichthyidae</taxon>
        <taxon>Oryziinae</taxon>
        <taxon>Oryzias</taxon>
    </lineage>
</organism>
<dbReference type="SUPFAM" id="SSF54001">
    <property type="entry name" value="Cysteine proteinases"/>
    <property type="match status" value="1"/>
</dbReference>
<evidence type="ECO:0000256" key="1">
    <source>
        <dbReference type="ARBA" id="ARBA00005234"/>
    </source>
</evidence>
<protein>
    <recommendedName>
        <fullName evidence="4">Ubiquitin-like protease family profile domain-containing protein</fullName>
    </recommendedName>
</protein>
<reference evidence="5 6" key="1">
    <citation type="submission" date="2018-11" db="EMBL/GenBank/DDBJ databases">
        <authorList>
            <person name="Lopez-Roques C."/>
            <person name="Donnadieu C."/>
            <person name="Bouchez O."/>
            <person name="Klopp C."/>
            <person name="Cabau C."/>
            <person name="Zahm M."/>
        </authorList>
    </citation>
    <scope>NUCLEOTIDE SEQUENCE [LARGE SCALE GENOMIC DNA]</scope>
    <source>
        <strain evidence="5">RS831</strain>
        <tissue evidence="5">Whole body</tissue>
    </source>
</reference>
<dbReference type="PANTHER" id="PTHR17609">
    <property type="entry name" value="HMG DOMAIN-CONTAINING PROTEIN 3"/>
    <property type="match status" value="1"/>
</dbReference>
<dbReference type="InterPro" id="IPR038765">
    <property type="entry name" value="Papain-like_cys_pep_sf"/>
</dbReference>
<evidence type="ECO:0000259" key="4">
    <source>
        <dbReference type="Pfam" id="PF02902"/>
    </source>
</evidence>
<dbReference type="Gene3D" id="3.40.395.10">
    <property type="entry name" value="Adenoviral Proteinase, Chain A"/>
    <property type="match status" value="1"/>
</dbReference>
<sequence length="705" mass="80859">MISRGFFKLPSQNPFVVSPSYENWAPWIEVETRNGNSVLNTEFEKVPQQRSTGEPQLEDVSEDRLCDELLKQKLCKSCNMDTNGSRMDLINRLRGEMKSRQTYHEVFQSVWGASGGWSVIMCPHGIVYSVKFNLRAESPRDYADLLLSWKHLPNVCIYVAHANLRLTETPPFQPFEERLAEPTADNVEAASHGNLKVPLPWLLEKLPVSEINGHPVTGSSKHFVVYDQDNTKDPLDVLRRIHIVPELQATLNSEVAEQLFACLRKNNYFLNNMGPSAHIFLMRNILEHRNVNLNIKLIKRQLRRGVQQMKTTTQSHLGQVILGHETFHDTESLAVETNPKTQHQVESDVSTSKAVSLQTHKERLQCGPHCASLTELDNVEAERSCWSFDMHQNQEQVLQYVLDTRRPGNEVIVQTFKKTCLTRSDFLTLGLRRDVESTILNACFEMLERIGLSKGKNIYTVDMYICPTWLPPLNIDPMTSLPSEAHLKDFILFPLWTPGHFQICVMKPEQKEIVFLDSLYAHTNLGFRAQQFMPLLRAVAQKICPGTWTEMTAKDLVGFPRQDFGSDCGIFILVMALRFRLAGRVVQCTPDGGLAPFLHCWSAVSGTLLRRRSARFSSRRGFFRRRAALYVILNEKFDYSILDMPVLWRWWCLLLLENNSLNSYGKVFAHWTEECQGLLDGKHLPVFRLKRKRVQNTEANCRKGS</sequence>
<feature type="domain" description="Ubiquitin-like protease family profile" evidence="4">
    <location>
        <begin position="488"/>
        <end position="575"/>
    </location>
</feature>
<dbReference type="Pfam" id="PF02902">
    <property type="entry name" value="Peptidase_C48"/>
    <property type="match status" value="1"/>
</dbReference>
<accession>A0A437BYV7</accession>
<keyword evidence="3" id="KW-0378">Hydrolase</keyword>
<proteinExistence type="inferred from homology"/>
<evidence type="ECO:0000313" key="5">
    <source>
        <dbReference type="EMBL" id="RVE55604.1"/>
    </source>
</evidence>
<keyword evidence="6" id="KW-1185">Reference proteome</keyword>
<dbReference type="PANTHER" id="PTHR17609:SF3">
    <property type="entry name" value="SAP DOMAIN-CONTAINING PROTEIN"/>
    <property type="match status" value="1"/>
</dbReference>
<dbReference type="GO" id="GO:0008234">
    <property type="term" value="F:cysteine-type peptidase activity"/>
    <property type="evidence" value="ECO:0007669"/>
    <property type="project" value="InterPro"/>
</dbReference>
<evidence type="ECO:0000313" key="6">
    <source>
        <dbReference type="Proteomes" id="UP000283210"/>
    </source>
</evidence>
<keyword evidence="2" id="KW-0645">Protease</keyword>
<dbReference type="InterPro" id="IPR003653">
    <property type="entry name" value="Peptidase_C48_C"/>
</dbReference>
<dbReference type="OrthoDB" id="8948380at2759"/>
<dbReference type="InterPro" id="IPR039598">
    <property type="entry name" value="HMGXB3"/>
</dbReference>
<evidence type="ECO:0000256" key="2">
    <source>
        <dbReference type="ARBA" id="ARBA00022670"/>
    </source>
</evidence>
<dbReference type="EMBL" id="ML136651">
    <property type="protein sequence ID" value="RVE55604.1"/>
    <property type="molecule type" value="Genomic_DNA"/>
</dbReference>
<evidence type="ECO:0000256" key="3">
    <source>
        <dbReference type="ARBA" id="ARBA00022801"/>
    </source>
</evidence>
<comment type="similarity">
    <text evidence="1">Belongs to the peptidase C48 family.</text>
</comment>
<dbReference type="Proteomes" id="UP000283210">
    <property type="component" value="Unassembled WGS sequence"/>
</dbReference>
<gene>
    <name evidence="5" type="ORF">OJAV_G00234610</name>
</gene>